<keyword evidence="1" id="KW-0732">Signal</keyword>
<feature type="signal peptide" evidence="1">
    <location>
        <begin position="1"/>
        <end position="24"/>
    </location>
</feature>
<evidence type="ECO:0000259" key="2">
    <source>
        <dbReference type="Pfam" id="PF13629"/>
    </source>
</evidence>
<sequence>MRPASSFTRSALALALLASTYMLATPAVADERAIRVVMDYARLVRLPEGAQTVVIGNPLVADVSMIKGNQLFVITGKSFGTTNLVVLDRSGQQVGESIVTVVPSNDKVLVQRGSHRESLSCNPKCVPAIELADDSTYSQTVIGAAKAHDGAMSAK</sequence>
<gene>
    <name evidence="3" type="ORF">LMG27198_27380</name>
</gene>
<evidence type="ECO:0000313" key="3">
    <source>
        <dbReference type="EMBL" id="GLI93746.1"/>
    </source>
</evidence>
<organism evidence="3 4">
    <name type="scientific">Methylocystis echinoides</name>
    <dbReference type="NCBI Taxonomy" id="29468"/>
    <lineage>
        <taxon>Bacteria</taxon>
        <taxon>Pseudomonadati</taxon>
        <taxon>Pseudomonadota</taxon>
        <taxon>Alphaproteobacteria</taxon>
        <taxon>Hyphomicrobiales</taxon>
        <taxon>Methylocystaceae</taxon>
        <taxon>Methylocystis</taxon>
    </lineage>
</organism>
<dbReference type="InterPro" id="IPR032789">
    <property type="entry name" value="T2SS-T3SS_pil_N"/>
</dbReference>
<reference evidence="3" key="1">
    <citation type="journal article" date="2023" name="Int. J. Syst. Evol. Microbiol.">
        <title>Methylocystis iwaonis sp. nov., a type II methane-oxidizing bacterium from surface soil of a rice paddy field in Japan, and emended description of the genus Methylocystis (ex Whittenbury et al. 1970) Bowman et al. 1993.</title>
        <authorList>
            <person name="Kaise H."/>
            <person name="Sawadogo J.B."/>
            <person name="Alam M.S."/>
            <person name="Ueno C."/>
            <person name="Dianou D."/>
            <person name="Shinjo R."/>
            <person name="Asakawa S."/>
        </authorList>
    </citation>
    <scope>NUCLEOTIDE SEQUENCE</scope>
    <source>
        <strain evidence="3">LMG27198</strain>
    </source>
</reference>
<evidence type="ECO:0000256" key="1">
    <source>
        <dbReference type="SAM" id="SignalP"/>
    </source>
</evidence>
<dbReference type="EMBL" id="BSEC01000001">
    <property type="protein sequence ID" value="GLI93746.1"/>
    <property type="molecule type" value="Genomic_DNA"/>
</dbReference>
<dbReference type="Pfam" id="PF13629">
    <property type="entry name" value="T2SS-T3SS_pil_N"/>
    <property type="match status" value="1"/>
</dbReference>
<protein>
    <recommendedName>
        <fullName evidence="2">Pilus formation protein N-terminal domain-containing protein</fullName>
    </recommendedName>
</protein>
<proteinExistence type="predicted"/>
<dbReference type="AlphaFoldDB" id="A0A9W6GVC6"/>
<dbReference type="Proteomes" id="UP001144323">
    <property type="component" value="Unassembled WGS sequence"/>
</dbReference>
<dbReference type="RefSeq" id="WP_281803742.1">
    <property type="nucleotide sequence ID" value="NZ_BSEC01000001.1"/>
</dbReference>
<comment type="caution">
    <text evidence="3">The sequence shown here is derived from an EMBL/GenBank/DDBJ whole genome shotgun (WGS) entry which is preliminary data.</text>
</comment>
<evidence type="ECO:0000313" key="4">
    <source>
        <dbReference type="Proteomes" id="UP001144323"/>
    </source>
</evidence>
<feature type="chain" id="PRO_5040745630" description="Pilus formation protein N-terminal domain-containing protein" evidence="1">
    <location>
        <begin position="25"/>
        <end position="155"/>
    </location>
</feature>
<keyword evidence="4" id="KW-1185">Reference proteome</keyword>
<name>A0A9W6GVC6_9HYPH</name>
<feature type="domain" description="Pilus formation protein N-terminal" evidence="2">
    <location>
        <begin position="31"/>
        <end position="101"/>
    </location>
</feature>
<accession>A0A9W6GVC6</accession>